<reference evidence="1" key="1">
    <citation type="submission" date="2023-06" db="EMBL/GenBank/DDBJ databases">
        <title>Genomic of Parafulvivirga corallium.</title>
        <authorList>
            <person name="Wang G."/>
        </authorList>
    </citation>
    <scope>NUCLEOTIDE SEQUENCE</scope>
    <source>
        <strain evidence="1">BMA10</strain>
    </source>
</reference>
<dbReference type="GO" id="GO:0008233">
    <property type="term" value="F:peptidase activity"/>
    <property type="evidence" value="ECO:0007669"/>
    <property type="project" value="UniProtKB-KW"/>
</dbReference>
<comment type="caution">
    <text evidence="1">The sequence shown here is derived from an EMBL/GenBank/DDBJ whole genome shotgun (WGS) entry which is preliminary data.</text>
</comment>
<name>A0ABT8KRY4_9BACT</name>
<evidence type="ECO:0000313" key="2">
    <source>
        <dbReference type="Proteomes" id="UP001172082"/>
    </source>
</evidence>
<dbReference type="Gene3D" id="2.40.70.10">
    <property type="entry name" value="Acid Proteases"/>
    <property type="match status" value="2"/>
</dbReference>
<dbReference type="GO" id="GO:0006508">
    <property type="term" value="P:proteolysis"/>
    <property type="evidence" value="ECO:0007669"/>
    <property type="project" value="UniProtKB-KW"/>
</dbReference>
<proteinExistence type="predicted"/>
<dbReference type="Pfam" id="PF13650">
    <property type="entry name" value="Asp_protease_2"/>
    <property type="match status" value="1"/>
</dbReference>
<dbReference type="EMBL" id="JAUJEA010000007">
    <property type="protein sequence ID" value="MDN5203530.1"/>
    <property type="molecule type" value="Genomic_DNA"/>
</dbReference>
<keyword evidence="2" id="KW-1185">Reference proteome</keyword>
<evidence type="ECO:0000313" key="1">
    <source>
        <dbReference type="EMBL" id="MDN5203530.1"/>
    </source>
</evidence>
<gene>
    <name evidence="1" type="ORF">QQ008_19235</name>
</gene>
<organism evidence="1 2">
    <name type="scientific">Splendidivirga corallicola</name>
    <dbReference type="NCBI Taxonomy" id="3051826"/>
    <lineage>
        <taxon>Bacteria</taxon>
        <taxon>Pseudomonadati</taxon>
        <taxon>Bacteroidota</taxon>
        <taxon>Cytophagia</taxon>
        <taxon>Cytophagales</taxon>
        <taxon>Splendidivirgaceae</taxon>
        <taxon>Splendidivirga</taxon>
    </lineage>
</organism>
<keyword evidence="1" id="KW-0645">Protease</keyword>
<keyword evidence="1" id="KW-0378">Hydrolase</keyword>
<sequence length="332" mass="37506">MNLQVRLNTNKLLLGVFLVLIIFPSALAQKRGFHFTGNNQMVEVPFRLVNNLPVIEVKVNESKKLNFIVDTGIRTTILFSKSYIKGLEPEYAQTVRFSGLGSDHLLHGKVAHSFTIDITDRVRANGMAMVILQDAKLKRRFGRANIHGVLGYELFTRFIVEIDYYNKIMTFCDHGYFDFADVYKELPLTIEDTKPYIEADIKLPGESIQRAKFMIDTGFSGTLLFHTNEVPQLLASNSTQPQEVALADGLSGQINGVISRVSQFNIGAMSLKNIPVMVISNKEFDENNKIENRSGSIGGGLFMAYAIAFDYVNNKFYMKRQHKSYRRVVVSL</sequence>
<accession>A0ABT8KRY4</accession>
<dbReference type="InterPro" id="IPR021109">
    <property type="entry name" value="Peptidase_aspartic_dom_sf"/>
</dbReference>
<protein>
    <submittedName>
        <fullName evidence="1">Aspartyl protease family protein</fullName>
    </submittedName>
</protein>
<dbReference type="RefSeq" id="WP_346753552.1">
    <property type="nucleotide sequence ID" value="NZ_JAUJEA010000007.1"/>
</dbReference>
<dbReference type="Proteomes" id="UP001172082">
    <property type="component" value="Unassembled WGS sequence"/>
</dbReference>